<keyword evidence="3" id="KW-1185">Reference proteome</keyword>
<accession>A6TUX8</accession>
<dbReference type="Proteomes" id="UP000001572">
    <property type="component" value="Chromosome"/>
</dbReference>
<dbReference type="EMBL" id="CP000724">
    <property type="protein sequence ID" value="ABR49996.1"/>
    <property type="molecule type" value="Genomic_DNA"/>
</dbReference>
<feature type="transmembrane region" description="Helical" evidence="1">
    <location>
        <begin position="7"/>
        <end position="28"/>
    </location>
</feature>
<evidence type="ECO:0000313" key="2">
    <source>
        <dbReference type="EMBL" id="ABR49996.1"/>
    </source>
</evidence>
<organism evidence="2 3">
    <name type="scientific">Alkaliphilus metalliredigens (strain QYMF)</name>
    <dbReference type="NCBI Taxonomy" id="293826"/>
    <lineage>
        <taxon>Bacteria</taxon>
        <taxon>Bacillati</taxon>
        <taxon>Bacillota</taxon>
        <taxon>Clostridia</taxon>
        <taxon>Peptostreptococcales</taxon>
        <taxon>Natronincolaceae</taxon>
        <taxon>Alkaliphilus</taxon>
    </lineage>
</organism>
<evidence type="ECO:0000256" key="1">
    <source>
        <dbReference type="SAM" id="Phobius"/>
    </source>
</evidence>
<dbReference type="HOGENOM" id="CLU_978755_0_0_9"/>
<protein>
    <submittedName>
        <fullName evidence="2">Uncharacterized protein</fullName>
    </submittedName>
</protein>
<dbReference type="KEGG" id="amt:Amet_3899"/>
<sequence length="284" mass="33184">MKKILDKIVYAILALSLFTNAFLIYNVVKDEPVFKVENETVLTKNQLNSILNDNYKVAIINQKVGDYLIQLESENRNIQAPTDEDLHELSELFPAFEGYTINSEIGRQKLIEVYNVYQIYKQDDINVSQIQSFLMNHYGDPDIRLYEIYVYETTDHHHAVDVETMLKEGKEIHEVEDQFNIEFFISYTTSMDSIINHMHTNLDSDHDYSEITDMHTTNNINTYSVGDVYHVMDSGDMHVILINDILSLDNNLEHFKNLYFAQNYISVKNSIVNNLKSEYVVSYY</sequence>
<evidence type="ECO:0000313" key="3">
    <source>
        <dbReference type="Proteomes" id="UP000001572"/>
    </source>
</evidence>
<name>A6TUX8_ALKMQ</name>
<keyword evidence="1" id="KW-1133">Transmembrane helix</keyword>
<keyword evidence="1" id="KW-0472">Membrane</keyword>
<proteinExistence type="predicted"/>
<dbReference type="RefSeq" id="WP_012064951.1">
    <property type="nucleotide sequence ID" value="NC_009633.1"/>
</dbReference>
<dbReference type="AlphaFoldDB" id="A6TUX8"/>
<gene>
    <name evidence="2" type="ordered locus">Amet_3899</name>
</gene>
<keyword evidence="1" id="KW-0812">Transmembrane</keyword>
<reference evidence="3" key="1">
    <citation type="journal article" date="2016" name="Genome Announc.">
        <title>Complete genome sequence of Alkaliphilus metalliredigens strain QYMF, an alkaliphilic and metal-reducing bacterium isolated from borax-contaminated leachate ponds.</title>
        <authorList>
            <person name="Hwang C."/>
            <person name="Copeland A."/>
            <person name="Lucas S."/>
            <person name="Lapidus A."/>
            <person name="Barry K."/>
            <person name="Detter J.C."/>
            <person name="Glavina Del Rio T."/>
            <person name="Hammon N."/>
            <person name="Israni S."/>
            <person name="Dalin E."/>
            <person name="Tice H."/>
            <person name="Pitluck S."/>
            <person name="Chertkov O."/>
            <person name="Brettin T."/>
            <person name="Bruce D."/>
            <person name="Han C."/>
            <person name="Schmutz J."/>
            <person name="Larimer F."/>
            <person name="Land M.L."/>
            <person name="Hauser L."/>
            <person name="Kyrpides N."/>
            <person name="Mikhailova N."/>
            <person name="Ye Q."/>
            <person name="Zhou J."/>
            <person name="Richardson P."/>
            <person name="Fields M.W."/>
        </authorList>
    </citation>
    <scope>NUCLEOTIDE SEQUENCE [LARGE SCALE GENOMIC DNA]</scope>
    <source>
        <strain evidence="3">QYMF</strain>
    </source>
</reference>